<dbReference type="RefSeq" id="WP_228762375.1">
    <property type="nucleotide sequence ID" value="NZ_BLMI01000149.1"/>
</dbReference>
<evidence type="ECO:0000313" key="2">
    <source>
        <dbReference type="Proteomes" id="UP000490821"/>
    </source>
</evidence>
<accession>A0A829ZAP9</accession>
<comment type="caution">
    <text evidence="1">The sequence shown here is derived from an EMBL/GenBank/DDBJ whole genome shotgun (WGS) entry which is preliminary data.</text>
</comment>
<dbReference type="Proteomes" id="UP000490821">
    <property type="component" value="Unassembled WGS sequence"/>
</dbReference>
<reference evidence="1 2" key="1">
    <citation type="journal article" date="2020" name="Microbiome">
        <title>Single-cell genomics of uncultured bacteria reveals dietary fiber responders in the mouse gut microbiota.</title>
        <authorList>
            <person name="Chijiiwa R."/>
            <person name="Hosokawa M."/>
            <person name="Kogawa M."/>
            <person name="Nishikawa Y."/>
            <person name="Ide K."/>
            <person name="Sakanashi C."/>
            <person name="Takahashi K."/>
            <person name="Takeyama H."/>
        </authorList>
    </citation>
    <scope>NUCLEOTIDE SEQUENCE [LARGE SCALE GENOMIC DNA]</scope>
    <source>
        <strain evidence="1">IMSAGC_017</strain>
    </source>
</reference>
<dbReference type="AlphaFoldDB" id="A0A829ZAP9"/>
<organism evidence="1 2">
    <name type="scientific">Thomasclavelia cocleata</name>
    <dbReference type="NCBI Taxonomy" id="69824"/>
    <lineage>
        <taxon>Bacteria</taxon>
        <taxon>Bacillati</taxon>
        <taxon>Bacillota</taxon>
        <taxon>Erysipelotrichia</taxon>
        <taxon>Erysipelotrichales</taxon>
        <taxon>Coprobacillaceae</taxon>
        <taxon>Thomasclavelia</taxon>
    </lineage>
</organism>
<gene>
    <name evidence="1" type="ORF">IMSAGC017_01209</name>
</gene>
<sequence length="116" mass="13837">MKEKKVTCHLKDVKSIYHLVLNYYDENGKRKTPSITTKLPVRGNKKQANAMLKYLIKAFEIPIGNKKANLKSYFSKDMLQKNHKIKILQLRKKKRLIKNQRIKVHKNMLFSNFMIY</sequence>
<dbReference type="EMBL" id="BLMI01000149">
    <property type="protein sequence ID" value="GFI41166.1"/>
    <property type="molecule type" value="Genomic_DNA"/>
</dbReference>
<evidence type="ECO:0000313" key="1">
    <source>
        <dbReference type="EMBL" id="GFI41166.1"/>
    </source>
</evidence>
<name>A0A829ZAP9_9FIRM</name>
<proteinExistence type="predicted"/>
<protein>
    <submittedName>
        <fullName evidence="1">Uncharacterized protein</fullName>
    </submittedName>
</protein>